<gene>
    <name evidence="2" type="ORF">ACFOEN_01040</name>
</gene>
<organism evidence="2 3">
    <name type="scientific">Piscinibacterium candidicorallinum</name>
    <dbReference type="NCBI Taxonomy" id="1793872"/>
    <lineage>
        <taxon>Bacteria</taxon>
        <taxon>Pseudomonadati</taxon>
        <taxon>Pseudomonadota</taxon>
        <taxon>Betaproteobacteria</taxon>
        <taxon>Burkholderiales</taxon>
        <taxon>Piscinibacterium</taxon>
    </lineage>
</organism>
<reference evidence="3" key="1">
    <citation type="journal article" date="2019" name="Int. J. Syst. Evol. Microbiol.">
        <title>The Global Catalogue of Microorganisms (GCM) 10K type strain sequencing project: providing services to taxonomists for standard genome sequencing and annotation.</title>
        <authorList>
            <consortium name="The Broad Institute Genomics Platform"/>
            <consortium name="The Broad Institute Genome Sequencing Center for Infectious Disease"/>
            <person name="Wu L."/>
            <person name="Ma J."/>
        </authorList>
    </citation>
    <scope>NUCLEOTIDE SEQUENCE [LARGE SCALE GENOMIC DNA]</scope>
    <source>
        <strain evidence="3">KCTC 52168</strain>
    </source>
</reference>
<dbReference type="EMBL" id="JBHRTI010000003">
    <property type="protein sequence ID" value="MFC3146220.1"/>
    <property type="molecule type" value="Genomic_DNA"/>
</dbReference>
<evidence type="ECO:0000259" key="1">
    <source>
        <dbReference type="Pfam" id="PF13474"/>
    </source>
</evidence>
<protein>
    <submittedName>
        <fullName evidence="2">YybH family protein</fullName>
    </submittedName>
</protein>
<dbReference type="Proteomes" id="UP001595556">
    <property type="component" value="Unassembled WGS sequence"/>
</dbReference>
<feature type="domain" description="SnoaL-like" evidence="1">
    <location>
        <begin position="17"/>
        <end position="130"/>
    </location>
</feature>
<accession>A0ABV7GXG6</accession>
<proteinExistence type="predicted"/>
<evidence type="ECO:0000313" key="2">
    <source>
        <dbReference type="EMBL" id="MFC3146220.1"/>
    </source>
</evidence>
<dbReference type="Pfam" id="PF13474">
    <property type="entry name" value="SnoaL_3"/>
    <property type="match status" value="1"/>
</dbReference>
<dbReference type="PANTHER" id="PTHR34957:SF1">
    <property type="entry name" value="NUCLEAR TRANSPORT FACTOR 2 (NTF2) FAMILY PROTEIN"/>
    <property type="match status" value="1"/>
</dbReference>
<dbReference type="RefSeq" id="WP_054125817.1">
    <property type="nucleotide sequence ID" value="NZ_CP180191.1"/>
</dbReference>
<keyword evidence="3" id="KW-1185">Reference proteome</keyword>
<name>A0ABV7GXG6_9BURK</name>
<evidence type="ECO:0000313" key="3">
    <source>
        <dbReference type="Proteomes" id="UP001595556"/>
    </source>
</evidence>
<dbReference type="InterPro" id="IPR032710">
    <property type="entry name" value="NTF2-like_dom_sf"/>
</dbReference>
<dbReference type="InterPro" id="IPR037401">
    <property type="entry name" value="SnoaL-like"/>
</dbReference>
<dbReference type="Gene3D" id="3.10.450.50">
    <property type="match status" value="1"/>
</dbReference>
<comment type="caution">
    <text evidence="2">The sequence shown here is derived from an EMBL/GenBank/DDBJ whole genome shotgun (WGS) entry which is preliminary data.</text>
</comment>
<dbReference type="SUPFAM" id="SSF54427">
    <property type="entry name" value="NTF2-like"/>
    <property type="match status" value="1"/>
</dbReference>
<sequence length="148" mass="16174">MSRPPGNLFTTALDVENAFYEALERSDVDALMALWADDEEIVCIHPGGPRLVGFEAVRAAWQEVLGNGSLSIHVVSRTVMANLSSAVHHVIEQVEVQVRGEIQRVNVAATNVFFKTPTGWKLVAHHASPAGEDVDEDVQQRPASRALH</sequence>
<dbReference type="PANTHER" id="PTHR34957">
    <property type="entry name" value="NUCLEAR TRANSPORT FACTOR 2 (NTF2) FAMILY PROTEIN"/>
    <property type="match status" value="1"/>
</dbReference>